<dbReference type="CDD" id="cd07185">
    <property type="entry name" value="OmpA_C-like"/>
    <property type="match status" value="1"/>
</dbReference>
<evidence type="ECO:0000256" key="4">
    <source>
        <dbReference type="PROSITE-ProRule" id="PRU00473"/>
    </source>
</evidence>
<dbReference type="SUPFAM" id="SSF103088">
    <property type="entry name" value="OmpA-like"/>
    <property type="match status" value="1"/>
</dbReference>
<organism evidence="6 7">
    <name type="scientific">Solimonas fluminis</name>
    <dbReference type="NCBI Taxonomy" id="2086571"/>
    <lineage>
        <taxon>Bacteria</taxon>
        <taxon>Pseudomonadati</taxon>
        <taxon>Pseudomonadota</taxon>
        <taxon>Gammaproteobacteria</taxon>
        <taxon>Nevskiales</taxon>
        <taxon>Nevskiaceae</taxon>
        <taxon>Solimonas</taxon>
    </lineage>
</organism>
<dbReference type="EMBL" id="PSNW01000011">
    <property type="protein sequence ID" value="PPE72614.1"/>
    <property type="molecule type" value="Genomic_DNA"/>
</dbReference>
<dbReference type="Pfam" id="PF00691">
    <property type="entry name" value="OmpA"/>
    <property type="match status" value="1"/>
</dbReference>
<dbReference type="PRINTS" id="PR01023">
    <property type="entry name" value="NAFLGMOTY"/>
</dbReference>
<dbReference type="InterPro" id="IPR006664">
    <property type="entry name" value="OMP_bac"/>
</dbReference>
<keyword evidence="6" id="KW-0282">Flagellum</keyword>
<comment type="caution">
    <text evidence="6">The sequence shown here is derived from an EMBL/GenBank/DDBJ whole genome shotgun (WGS) entry which is preliminary data.</text>
</comment>
<keyword evidence="6" id="KW-0969">Cilium</keyword>
<dbReference type="InterPro" id="IPR039567">
    <property type="entry name" value="Gly-zipper"/>
</dbReference>
<dbReference type="Proteomes" id="UP000238220">
    <property type="component" value="Unassembled WGS sequence"/>
</dbReference>
<dbReference type="GO" id="GO:0009279">
    <property type="term" value="C:cell outer membrane"/>
    <property type="evidence" value="ECO:0007669"/>
    <property type="project" value="UniProtKB-SubCell"/>
</dbReference>
<dbReference type="PROSITE" id="PS51123">
    <property type="entry name" value="OMPA_2"/>
    <property type="match status" value="1"/>
</dbReference>
<protein>
    <submittedName>
        <fullName evidence="6">Flagellar motor protein MotB</fullName>
    </submittedName>
</protein>
<dbReference type="RefSeq" id="WP_104231700.1">
    <property type="nucleotide sequence ID" value="NZ_PSNW01000011.1"/>
</dbReference>
<dbReference type="InterPro" id="IPR036737">
    <property type="entry name" value="OmpA-like_sf"/>
</dbReference>
<dbReference type="PRINTS" id="PR01021">
    <property type="entry name" value="OMPADOMAIN"/>
</dbReference>
<comment type="subcellular location">
    <subcellularLocation>
        <location evidence="1">Cell outer membrane</location>
    </subcellularLocation>
</comment>
<dbReference type="OrthoDB" id="9782229at2"/>
<dbReference type="AlphaFoldDB" id="A0A2S5TC86"/>
<keyword evidence="6" id="KW-0966">Cell projection</keyword>
<dbReference type="Gene3D" id="3.30.1330.60">
    <property type="entry name" value="OmpA-like domain"/>
    <property type="match status" value="1"/>
</dbReference>
<sequence>MTYFKPLVVAALVVGLAGCATDDPNKRAKTGAAIGAVLGAVAGNQVSGARGAPIVGAVVGAIAGGAVGNYMDKQHAQLQRDLAAEAARNELQITQLPGGALKIGIASDVSFDLDSAQLLPNALTTYAKIANVLKTYDKTVIHVVGHTDSSGSATHNQSLSERRASSVASYMVSQGVPAGRLREEGRGERELLVRTADGVKESRNRRVDIVIKPVVEGREQEAWTPPPYLGG</sequence>
<dbReference type="PROSITE" id="PS51257">
    <property type="entry name" value="PROKAR_LIPOPROTEIN"/>
    <property type="match status" value="1"/>
</dbReference>
<dbReference type="PANTHER" id="PTHR30329:SF21">
    <property type="entry name" value="LIPOPROTEIN YIAD-RELATED"/>
    <property type="match status" value="1"/>
</dbReference>
<evidence type="ECO:0000256" key="2">
    <source>
        <dbReference type="ARBA" id="ARBA00023136"/>
    </source>
</evidence>
<dbReference type="InterPro" id="IPR050330">
    <property type="entry name" value="Bact_OuterMem_StrucFunc"/>
</dbReference>
<evidence type="ECO:0000313" key="6">
    <source>
        <dbReference type="EMBL" id="PPE72614.1"/>
    </source>
</evidence>
<dbReference type="PANTHER" id="PTHR30329">
    <property type="entry name" value="STATOR ELEMENT OF FLAGELLAR MOTOR COMPLEX"/>
    <property type="match status" value="1"/>
</dbReference>
<feature type="domain" description="OmpA-like" evidence="5">
    <location>
        <begin position="98"/>
        <end position="215"/>
    </location>
</feature>
<evidence type="ECO:0000313" key="7">
    <source>
        <dbReference type="Proteomes" id="UP000238220"/>
    </source>
</evidence>
<dbReference type="Pfam" id="PF13488">
    <property type="entry name" value="Gly-zipper_Omp"/>
    <property type="match status" value="1"/>
</dbReference>
<gene>
    <name evidence="6" type="ORF">C3942_17705</name>
</gene>
<dbReference type="InterPro" id="IPR006665">
    <property type="entry name" value="OmpA-like"/>
</dbReference>
<accession>A0A2S5TC86</accession>
<evidence type="ECO:0000259" key="5">
    <source>
        <dbReference type="PROSITE" id="PS51123"/>
    </source>
</evidence>
<keyword evidence="7" id="KW-1185">Reference proteome</keyword>
<keyword evidence="2 4" id="KW-0472">Membrane</keyword>
<evidence type="ECO:0000256" key="1">
    <source>
        <dbReference type="ARBA" id="ARBA00004442"/>
    </source>
</evidence>
<name>A0A2S5TC86_9GAMM</name>
<evidence type="ECO:0000256" key="3">
    <source>
        <dbReference type="ARBA" id="ARBA00023237"/>
    </source>
</evidence>
<proteinExistence type="predicted"/>
<reference evidence="6 7" key="1">
    <citation type="submission" date="2018-02" db="EMBL/GenBank/DDBJ databases">
        <title>Genome sequencing of Solimonas sp. HR-BB.</title>
        <authorList>
            <person name="Lee Y."/>
            <person name="Jeon C.O."/>
        </authorList>
    </citation>
    <scope>NUCLEOTIDE SEQUENCE [LARGE SCALE GENOMIC DNA]</scope>
    <source>
        <strain evidence="6 7">HR-BB</strain>
    </source>
</reference>
<keyword evidence="3" id="KW-0998">Cell outer membrane</keyword>